<feature type="non-terminal residue" evidence="2">
    <location>
        <position position="1"/>
    </location>
</feature>
<feature type="domain" description="Reverse transcriptase Ty1/copia-type" evidence="1">
    <location>
        <begin position="4"/>
        <end position="78"/>
    </location>
</feature>
<dbReference type="AlphaFoldDB" id="A0A392QAS2"/>
<reference evidence="2 3" key="1">
    <citation type="journal article" date="2018" name="Front. Plant Sci.">
        <title>Red Clover (Trifolium pratense) and Zigzag Clover (T. medium) - A Picture of Genomic Similarities and Differences.</title>
        <authorList>
            <person name="Dluhosova J."/>
            <person name="Istvanek J."/>
            <person name="Nedelnik J."/>
            <person name="Repkova J."/>
        </authorList>
    </citation>
    <scope>NUCLEOTIDE SEQUENCE [LARGE SCALE GENOMIC DNA]</scope>
    <source>
        <strain evidence="3">cv. 10/8</strain>
        <tissue evidence="2">Leaf</tissue>
    </source>
</reference>
<dbReference type="EMBL" id="LXQA010125011">
    <property type="protein sequence ID" value="MCI21473.1"/>
    <property type="molecule type" value="Genomic_DNA"/>
</dbReference>
<dbReference type="Proteomes" id="UP000265520">
    <property type="component" value="Unassembled WGS sequence"/>
</dbReference>
<accession>A0A392QAS2</accession>
<protein>
    <submittedName>
        <fullName evidence="2">Copia-type polyprotein</fullName>
    </submittedName>
</protein>
<sequence length="79" mass="9048">IEANHTWELTNLPEGTKAIGVKWIFKTKYNEMGQIDKYKARLVAKGYTQKYGIDYNEVFAPVTRWETIRIVLALAASKG</sequence>
<proteinExistence type="predicted"/>
<dbReference type="Pfam" id="PF07727">
    <property type="entry name" value="RVT_2"/>
    <property type="match status" value="1"/>
</dbReference>
<name>A0A392QAS2_9FABA</name>
<evidence type="ECO:0000313" key="2">
    <source>
        <dbReference type="EMBL" id="MCI21473.1"/>
    </source>
</evidence>
<evidence type="ECO:0000259" key="1">
    <source>
        <dbReference type="Pfam" id="PF07727"/>
    </source>
</evidence>
<evidence type="ECO:0000313" key="3">
    <source>
        <dbReference type="Proteomes" id="UP000265520"/>
    </source>
</evidence>
<keyword evidence="3" id="KW-1185">Reference proteome</keyword>
<dbReference type="InterPro" id="IPR013103">
    <property type="entry name" value="RVT_2"/>
</dbReference>
<comment type="caution">
    <text evidence="2">The sequence shown here is derived from an EMBL/GenBank/DDBJ whole genome shotgun (WGS) entry which is preliminary data.</text>
</comment>
<organism evidence="2 3">
    <name type="scientific">Trifolium medium</name>
    <dbReference type="NCBI Taxonomy" id="97028"/>
    <lineage>
        <taxon>Eukaryota</taxon>
        <taxon>Viridiplantae</taxon>
        <taxon>Streptophyta</taxon>
        <taxon>Embryophyta</taxon>
        <taxon>Tracheophyta</taxon>
        <taxon>Spermatophyta</taxon>
        <taxon>Magnoliopsida</taxon>
        <taxon>eudicotyledons</taxon>
        <taxon>Gunneridae</taxon>
        <taxon>Pentapetalae</taxon>
        <taxon>rosids</taxon>
        <taxon>fabids</taxon>
        <taxon>Fabales</taxon>
        <taxon>Fabaceae</taxon>
        <taxon>Papilionoideae</taxon>
        <taxon>50 kb inversion clade</taxon>
        <taxon>NPAAA clade</taxon>
        <taxon>Hologalegina</taxon>
        <taxon>IRL clade</taxon>
        <taxon>Trifolieae</taxon>
        <taxon>Trifolium</taxon>
    </lineage>
</organism>